<dbReference type="OrthoDB" id="5814848at2759"/>
<dbReference type="STRING" id="195883.A0A482X420"/>
<dbReference type="PANTHER" id="PTHR11311">
    <property type="entry name" value="SPONDIN"/>
    <property type="match status" value="1"/>
</dbReference>
<organism evidence="7 8">
    <name type="scientific">Laodelphax striatellus</name>
    <name type="common">Small brown planthopper</name>
    <name type="synonym">Delphax striatella</name>
    <dbReference type="NCBI Taxonomy" id="195883"/>
    <lineage>
        <taxon>Eukaryota</taxon>
        <taxon>Metazoa</taxon>
        <taxon>Ecdysozoa</taxon>
        <taxon>Arthropoda</taxon>
        <taxon>Hexapoda</taxon>
        <taxon>Insecta</taxon>
        <taxon>Pterygota</taxon>
        <taxon>Neoptera</taxon>
        <taxon>Paraneoptera</taxon>
        <taxon>Hemiptera</taxon>
        <taxon>Auchenorrhyncha</taxon>
        <taxon>Fulgoroidea</taxon>
        <taxon>Delphacidae</taxon>
        <taxon>Criomorphinae</taxon>
        <taxon>Laodelphax</taxon>
    </lineage>
</organism>
<evidence type="ECO:0000256" key="3">
    <source>
        <dbReference type="ARBA" id="ARBA00023180"/>
    </source>
</evidence>
<gene>
    <name evidence="7" type="ORF">LSTR_LSTR011192</name>
</gene>
<feature type="chain" id="PRO_5019775898" description="Spondin-like TSP1 domain-containing protein" evidence="5">
    <location>
        <begin position="23"/>
        <end position="1467"/>
    </location>
</feature>
<evidence type="ECO:0000256" key="1">
    <source>
        <dbReference type="ARBA" id="ARBA00022729"/>
    </source>
</evidence>
<dbReference type="SMART" id="SM00209">
    <property type="entry name" value="TSP1"/>
    <property type="match status" value="15"/>
</dbReference>
<keyword evidence="2" id="KW-1015">Disulfide bond</keyword>
<keyword evidence="4" id="KW-1133">Transmembrane helix</keyword>
<feature type="domain" description="Spondin-like TSP1" evidence="6">
    <location>
        <begin position="1059"/>
        <end position="1112"/>
    </location>
</feature>
<sequence length="1467" mass="162632">MAAEKCLTISLFFASLALPVQCRTSSTDFFRGTNSQYLWKTGEWGSCYAEVGCGDGRRNRPVYCYDTVNKRTIKDFQILCDQEKPIQTKSCFVACRHHKDHLEWRVDDWGPCQERESNSVSPQDTGIMYRNVSCILSAHETNQIPRVVDDDNCLMLSEQPQRHKECSLPLRQDCVLTEWTDWTVCCDSTQHRTRSVLVAPHFGGQPCPALSEWQHCDSGDSDDECARRGVGGGGGGGAGGLRLRVDKWSECVVARASGAMWDGDSQGRADTFYKHWPQVGLQARTITCLNASGAQVHIDVCLKEKGDASLPLKERACIVAQDCVVSEWSDWNVIQEGCVDAVGQVWAEVRERKREILRLHEGQGQSCPHLSESKSVTTNLPLCSHKLKNRLSNSVSSRSACTLPDIMSEVVCGGGLQLRNITCISVQTGRPLPNKACFALQPPPTIQRCEVACPRDCEVGPWGEWGPCLPLQCPINDDSGYVKGHRKRSRAVITPPSALGVECPSLTEVQPCPNPQCYKWELDPWGSCNLDSQNLRCGTGIRSRNVHCTTHQGETVAEWLCTQMKPPVEERCLLPCPFDCVVSGWSSWSSCSQQCSSKTKMAFRQRNRTVIAPPGQGGHPCPNPDEMLQMESCNSHGCHGYSWQTLPWQPCNATCDAGEGIQTRDVWCVQDNQYQVNTDECALLPKPVESRTCTRDCPVECEVSPWSEWSPCPEETCLPNGTRIGPTTQSRYRVVIEAGQNCQPLQETRDCQQASVAACPRYTFKSGVWSQCQLSANTRCGHGLRTRDLWCSKENSDTHEELRLCLKTGAPVPMTVQRCHVDCHLPCQLTEWSAWSQCVQPCAGVRVRTRQLIGSSSEHLMCNDLPVLEKLACPCAQYNLRPVSDWSTCITNDSSGCGTGMRYRAFECINDKEQMVDPSMCGGSTGLQEEPCLVSCPVDCQLDEWSPWGSCNVLCGPGLQNRTRTVTRKESDGGRACGALTQWKLCKVPCDVFQWQAGGWSECILIPSDRGNQCGEGDQYRQVACIDTRTGEEVSKDFCDWTTQPSDTNACHVACPGDCVLSSWSEWSLCPKNCLGSTAQQRTRSLLRAASNIGAQCPHKIQTQACQLNQTCFTYHWAVTPFSSCLPLGGSPCGEGMTTRAIYCQRSDLWPVSDSFCSEETKPGPAEKWCYVDCPVDCKIAEWSDWNATQCQCGDTGLSRHAFIGTNPSSSGRPCPSPLLQWKPCPAVPCYSWRPGPWTPCQLHGATCGHGVRNRNVSCVRVKDNTTVEAWHCANPNNHRPIAWETCHVACESDCQLSEWSHWSHCHGDCLKDMSGYATRSRAVLRPPQANGGEPCPEALWETKTCDLGPCLTFDWVITPMGEVVCQRSDGIHVVGGCDEKKKPDLCKWKDGRCVCVDGAVVQPQTACQDEINEVQARLYIPEDNDLNIWMFAMIAIGFVFIIFVVASVYILCNSARYQQVCDQSLK</sequence>
<dbReference type="InParanoid" id="A0A482X420"/>
<dbReference type="FunFam" id="2.20.100.10:FF:000014">
    <property type="entry name" value="Thrombospondin type 1 domain containing 7A"/>
    <property type="match status" value="1"/>
</dbReference>
<keyword evidence="8" id="KW-1185">Reference proteome</keyword>
<keyword evidence="4" id="KW-0812">Transmembrane</keyword>
<dbReference type="Pfam" id="PF00090">
    <property type="entry name" value="TSP_1"/>
    <property type="match status" value="2"/>
</dbReference>
<dbReference type="GO" id="GO:0030036">
    <property type="term" value="P:actin cytoskeleton organization"/>
    <property type="evidence" value="ECO:0007669"/>
    <property type="project" value="TreeGrafter"/>
</dbReference>
<dbReference type="InterPro" id="IPR051418">
    <property type="entry name" value="Spondin/Thrombospondin_T1"/>
</dbReference>
<dbReference type="Pfam" id="PF19028">
    <property type="entry name" value="TSP1_spondin"/>
    <property type="match status" value="4"/>
</dbReference>
<evidence type="ECO:0000313" key="7">
    <source>
        <dbReference type="EMBL" id="RZF40422.1"/>
    </source>
</evidence>
<feature type="domain" description="Spondin-like TSP1" evidence="6">
    <location>
        <begin position="580"/>
        <end position="638"/>
    </location>
</feature>
<evidence type="ECO:0000259" key="6">
    <source>
        <dbReference type="Pfam" id="PF19028"/>
    </source>
</evidence>
<feature type="signal peptide" evidence="5">
    <location>
        <begin position="1"/>
        <end position="22"/>
    </location>
</feature>
<evidence type="ECO:0000256" key="2">
    <source>
        <dbReference type="ARBA" id="ARBA00023157"/>
    </source>
</evidence>
<dbReference type="SUPFAM" id="SSF82895">
    <property type="entry name" value="TSP-1 type 1 repeat"/>
    <property type="match status" value="8"/>
</dbReference>
<name>A0A482X420_LAOST</name>
<feature type="domain" description="Spondin-like TSP1" evidence="6">
    <location>
        <begin position="940"/>
        <end position="987"/>
    </location>
</feature>
<accession>A0A482X420</accession>
<proteinExistence type="predicted"/>
<keyword evidence="1 5" id="KW-0732">Signal</keyword>
<dbReference type="InterPro" id="IPR044004">
    <property type="entry name" value="TSP1_spondin_dom"/>
</dbReference>
<dbReference type="Gene3D" id="2.20.100.10">
    <property type="entry name" value="Thrombospondin type-1 (TSP1) repeat"/>
    <property type="match status" value="10"/>
</dbReference>
<reference evidence="7 8" key="1">
    <citation type="journal article" date="2017" name="Gigascience">
        <title>Genome sequence of the small brown planthopper, Laodelphax striatellus.</title>
        <authorList>
            <person name="Zhu J."/>
            <person name="Jiang F."/>
            <person name="Wang X."/>
            <person name="Yang P."/>
            <person name="Bao Y."/>
            <person name="Zhao W."/>
            <person name="Wang W."/>
            <person name="Lu H."/>
            <person name="Wang Q."/>
            <person name="Cui N."/>
            <person name="Li J."/>
            <person name="Chen X."/>
            <person name="Luo L."/>
            <person name="Yu J."/>
            <person name="Kang L."/>
            <person name="Cui F."/>
        </authorList>
    </citation>
    <scope>NUCLEOTIDE SEQUENCE [LARGE SCALE GENOMIC DNA]</scope>
    <source>
        <strain evidence="7">Lst14</strain>
    </source>
</reference>
<evidence type="ECO:0000256" key="5">
    <source>
        <dbReference type="SAM" id="SignalP"/>
    </source>
</evidence>
<feature type="transmembrane region" description="Helical" evidence="4">
    <location>
        <begin position="1429"/>
        <end position="1453"/>
    </location>
</feature>
<comment type="caution">
    <text evidence="7">The sequence shown here is derived from an EMBL/GenBank/DDBJ whole genome shotgun (WGS) entry which is preliminary data.</text>
</comment>
<keyword evidence="4" id="KW-0472">Membrane</keyword>
<dbReference type="GO" id="GO:0005886">
    <property type="term" value="C:plasma membrane"/>
    <property type="evidence" value="ECO:0007669"/>
    <property type="project" value="TreeGrafter"/>
</dbReference>
<dbReference type="PROSITE" id="PS50092">
    <property type="entry name" value="TSP1"/>
    <property type="match status" value="11"/>
</dbReference>
<protein>
    <recommendedName>
        <fullName evidence="6">Spondin-like TSP1 domain-containing protein</fullName>
    </recommendedName>
</protein>
<feature type="domain" description="Spondin-like TSP1" evidence="6">
    <location>
        <begin position="1295"/>
        <end position="1351"/>
    </location>
</feature>
<evidence type="ECO:0000313" key="8">
    <source>
        <dbReference type="Proteomes" id="UP000291343"/>
    </source>
</evidence>
<dbReference type="InterPro" id="IPR036383">
    <property type="entry name" value="TSP1_rpt_sf"/>
</dbReference>
<dbReference type="FunFam" id="2.20.100.10:FF:000027">
    <property type="entry name" value="Thrombospondin type 1 domain containing 7A"/>
    <property type="match status" value="1"/>
</dbReference>
<evidence type="ECO:0000256" key="4">
    <source>
        <dbReference type="SAM" id="Phobius"/>
    </source>
</evidence>
<dbReference type="Pfam" id="PF19030">
    <property type="entry name" value="TSP1_ADAMTS"/>
    <property type="match status" value="5"/>
</dbReference>
<dbReference type="EMBL" id="QKKF02018245">
    <property type="protein sequence ID" value="RZF40422.1"/>
    <property type="molecule type" value="Genomic_DNA"/>
</dbReference>
<dbReference type="PANTHER" id="PTHR11311:SF30">
    <property type="entry name" value="SPONDIN-LIKE TSP1 DOMAIN-CONTAINING PROTEIN"/>
    <property type="match status" value="1"/>
</dbReference>
<keyword evidence="3" id="KW-0325">Glycoprotein</keyword>
<dbReference type="InterPro" id="IPR000884">
    <property type="entry name" value="TSP1_rpt"/>
</dbReference>
<dbReference type="Proteomes" id="UP000291343">
    <property type="component" value="Unassembled WGS sequence"/>
</dbReference>